<evidence type="ECO:0000256" key="5">
    <source>
        <dbReference type="ARBA" id="ARBA00023163"/>
    </source>
</evidence>
<dbReference type="PANTHER" id="PTHR13215">
    <property type="entry name" value="RNA POLYMERASE II TRANSCRIPTIONAL COACTIVATOR"/>
    <property type="match status" value="1"/>
</dbReference>
<dbReference type="FunFam" id="2.30.31.10:FF:000004">
    <property type="entry name" value="RNA polymerase II transcriptional coactivator KELP"/>
    <property type="match status" value="1"/>
</dbReference>
<dbReference type="InterPro" id="IPR003173">
    <property type="entry name" value="PC4_C"/>
</dbReference>
<gene>
    <name evidence="8" type="ORF">CEURO_LOCUS2973</name>
</gene>
<dbReference type="InterPro" id="IPR014876">
    <property type="entry name" value="DEK_C"/>
</dbReference>
<evidence type="ECO:0000256" key="3">
    <source>
        <dbReference type="ARBA" id="ARBA00023015"/>
    </source>
</evidence>
<dbReference type="Pfam" id="PF02229">
    <property type="entry name" value="PC4"/>
    <property type="match status" value="1"/>
</dbReference>
<evidence type="ECO:0000259" key="7">
    <source>
        <dbReference type="PROSITE" id="PS51998"/>
    </source>
</evidence>
<organism evidence="8 9">
    <name type="scientific">Cuscuta europaea</name>
    <name type="common">European dodder</name>
    <dbReference type="NCBI Taxonomy" id="41803"/>
    <lineage>
        <taxon>Eukaryota</taxon>
        <taxon>Viridiplantae</taxon>
        <taxon>Streptophyta</taxon>
        <taxon>Embryophyta</taxon>
        <taxon>Tracheophyta</taxon>
        <taxon>Spermatophyta</taxon>
        <taxon>Magnoliopsida</taxon>
        <taxon>eudicotyledons</taxon>
        <taxon>Gunneridae</taxon>
        <taxon>Pentapetalae</taxon>
        <taxon>asterids</taxon>
        <taxon>lamiids</taxon>
        <taxon>Solanales</taxon>
        <taxon>Convolvulaceae</taxon>
        <taxon>Cuscuteae</taxon>
        <taxon>Cuscuta</taxon>
        <taxon>Cuscuta subgen. Cuscuta</taxon>
    </lineage>
</organism>
<dbReference type="GO" id="GO:0005634">
    <property type="term" value="C:nucleus"/>
    <property type="evidence" value="ECO:0007669"/>
    <property type="project" value="UniProtKB-SubCell"/>
</dbReference>
<dbReference type="Pfam" id="PF08766">
    <property type="entry name" value="DEK_C"/>
    <property type="match status" value="1"/>
</dbReference>
<comment type="similarity">
    <text evidence="2">Belongs to the transcriptional coactivator PC4 family.</text>
</comment>
<dbReference type="GO" id="GO:0003677">
    <property type="term" value="F:DNA binding"/>
    <property type="evidence" value="ECO:0007669"/>
    <property type="project" value="UniProtKB-KW"/>
</dbReference>
<keyword evidence="3" id="KW-0805">Transcription regulation</keyword>
<dbReference type="PIRSF" id="PIRSF038156">
    <property type="entry name" value="RNA_pol_II_KELP"/>
    <property type="match status" value="1"/>
</dbReference>
<dbReference type="InterPro" id="IPR009044">
    <property type="entry name" value="ssDNA-bd_transcriptional_reg"/>
</dbReference>
<dbReference type="PROSITE" id="PS51998">
    <property type="entry name" value="DEK_C"/>
    <property type="match status" value="1"/>
</dbReference>
<protein>
    <recommendedName>
        <fullName evidence="7">DEK-C domain-containing protein</fullName>
    </recommendedName>
</protein>
<evidence type="ECO:0000256" key="4">
    <source>
        <dbReference type="ARBA" id="ARBA00023125"/>
    </source>
</evidence>
<feature type="domain" description="DEK-C" evidence="7">
    <location>
        <begin position="7"/>
        <end position="64"/>
    </location>
</feature>
<dbReference type="SUPFAM" id="SSF54447">
    <property type="entry name" value="ssDNA-binding transcriptional regulator domain"/>
    <property type="match status" value="1"/>
</dbReference>
<keyword evidence="4" id="KW-0238">DNA-binding</keyword>
<keyword evidence="6" id="KW-0539">Nucleus</keyword>
<dbReference type="GO" id="GO:0003713">
    <property type="term" value="F:transcription coactivator activity"/>
    <property type="evidence" value="ECO:0007669"/>
    <property type="project" value="InterPro"/>
</dbReference>
<dbReference type="Gene3D" id="2.30.31.10">
    <property type="entry name" value="Transcriptional Coactivator Pc4, Chain A"/>
    <property type="match status" value="1"/>
</dbReference>
<dbReference type="AlphaFoldDB" id="A0A9P0YMK7"/>
<evidence type="ECO:0000256" key="6">
    <source>
        <dbReference type="ARBA" id="ARBA00023242"/>
    </source>
</evidence>
<dbReference type="Proteomes" id="UP001152484">
    <property type="component" value="Unassembled WGS sequence"/>
</dbReference>
<dbReference type="InterPro" id="IPR017415">
    <property type="entry name" value="KELP"/>
</dbReference>
<accession>A0A9P0YMK7</accession>
<dbReference type="InterPro" id="IPR045125">
    <property type="entry name" value="Sub1/Tcp4-like"/>
</dbReference>
<comment type="caution">
    <text evidence="8">The sequence shown here is derived from an EMBL/GenBank/DDBJ whole genome shotgun (WGS) entry which is preliminary data.</text>
</comment>
<evidence type="ECO:0000313" key="8">
    <source>
        <dbReference type="EMBL" id="CAH9068840.1"/>
    </source>
</evidence>
<dbReference type="EMBL" id="CAMAPE010000005">
    <property type="protein sequence ID" value="CAH9068840.1"/>
    <property type="molecule type" value="Genomic_DNA"/>
</dbReference>
<name>A0A9P0YMK7_CUSEU</name>
<evidence type="ECO:0000256" key="2">
    <source>
        <dbReference type="ARBA" id="ARBA00009001"/>
    </source>
</evidence>
<evidence type="ECO:0000256" key="1">
    <source>
        <dbReference type="ARBA" id="ARBA00004123"/>
    </source>
</evidence>
<reference evidence="8" key="1">
    <citation type="submission" date="2022-07" db="EMBL/GenBank/DDBJ databases">
        <authorList>
            <person name="Macas J."/>
            <person name="Novak P."/>
            <person name="Neumann P."/>
        </authorList>
    </citation>
    <scope>NUCLEOTIDE SEQUENCE</scope>
</reference>
<evidence type="ECO:0000313" key="9">
    <source>
        <dbReference type="Proteomes" id="UP001152484"/>
    </source>
</evidence>
<keyword evidence="9" id="KW-1185">Reference proteome</keyword>
<proteinExistence type="inferred from homology"/>
<comment type="subcellular location">
    <subcellularLocation>
        <location evidence="1">Nucleus</location>
    </subcellularLocation>
</comment>
<keyword evidence="5" id="KW-0804">Transcription</keyword>
<sequence length="157" mass="17770">MASEAMDETETKITETVLEVLRSCDMATTTEYAIRKSASEKLGIDLSNPVRMQLVRSVVEMYLLEPKAKEIAVAEKANKEYDDCGDLVLCRLSDKRKVTLTEYKGKPLLSIREYYMKDGKQLPSTKGISLTVEQWASLKQSVPEIEEAIKKMNSRLN</sequence>
<dbReference type="OrthoDB" id="2505440at2759"/>
<dbReference type="GO" id="GO:0060261">
    <property type="term" value="P:positive regulation of transcription initiation by RNA polymerase II"/>
    <property type="evidence" value="ECO:0007669"/>
    <property type="project" value="InterPro"/>
</dbReference>